<reference evidence="4 5" key="1">
    <citation type="journal article" date="2016" name="Nat. Commun.">
        <title>Thousands of microbial genomes shed light on interconnected biogeochemical processes in an aquifer system.</title>
        <authorList>
            <person name="Anantharaman K."/>
            <person name="Brown C.T."/>
            <person name="Hug L.A."/>
            <person name="Sharon I."/>
            <person name="Castelle C.J."/>
            <person name="Probst A.J."/>
            <person name="Thomas B.C."/>
            <person name="Singh A."/>
            <person name="Wilkins M.J."/>
            <person name="Karaoz U."/>
            <person name="Brodie E.L."/>
            <person name="Williams K.H."/>
            <person name="Hubbard S.S."/>
            <person name="Banfield J.F."/>
        </authorList>
    </citation>
    <scope>NUCLEOTIDE SEQUENCE [LARGE SCALE GENOMIC DNA]</scope>
</reference>
<evidence type="ECO:0000256" key="1">
    <source>
        <dbReference type="ARBA" id="ARBA00022801"/>
    </source>
</evidence>
<evidence type="ECO:0000313" key="4">
    <source>
        <dbReference type="EMBL" id="OGF67446.1"/>
    </source>
</evidence>
<dbReference type="PANTHER" id="PTHR42776">
    <property type="entry name" value="SERINE PEPTIDASE S9 FAMILY MEMBER"/>
    <property type="match status" value="1"/>
</dbReference>
<dbReference type="Gene3D" id="3.40.50.1820">
    <property type="entry name" value="alpha/beta hydrolase"/>
    <property type="match status" value="1"/>
</dbReference>
<dbReference type="InterPro" id="IPR001375">
    <property type="entry name" value="Peptidase_S9_cat"/>
</dbReference>
<dbReference type="EMBL" id="MFGW01000051">
    <property type="protein sequence ID" value="OGF67446.1"/>
    <property type="molecule type" value="Genomic_DNA"/>
</dbReference>
<keyword evidence="2" id="KW-0732">Signal</keyword>
<dbReference type="GO" id="GO:0004252">
    <property type="term" value="F:serine-type endopeptidase activity"/>
    <property type="evidence" value="ECO:0007669"/>
    <property type="project" value="TreeGrafter"/>
</dbReference>
<dbReference type="Pfam" id="PF00326">
    <property type="entry name" value="Peptidase_S9"/>
    <property type="match status" value="1"/>
</dbReference>
<dbReference type="PROSITE" id="PS51257">
    <property type="entry name" value="PROKAR_LIPOPROTEIN"/>
    <property type="match status" value="1"/>
</dbReference>
<dbReference type="STRING" id="1817863.A2Y62_09135"/>
<feature type="chain" id="PRO_5009522105" evidence="2">
    <location>
        <begin position="27"/>
        <end position="362"/>
    </location>
</feature>
<dbReference type="AlphaFoldDB" id="A0A1F5VVK2"/>
<dbReference type="PANTHER" id="PTHR42776:SF27">
    <property type="entry name" value="DIPEPTIDYL PEPTIDASE FAMILY MEMBER 6"/>
    <property type="match status" value="1"/>
</dbReference>
<dbReference type="InterPro" id="IPR029058">
    <property type="entry name" value="AB_hydrolase_fold"/>
</dbReference>
<dbReference type="Proteomes" id="UP000178943">
    <property type="component" value="Unassembled WGS sequence"/>
</dbReference>
<feature type="signal peptide" evidence="2">
    <location>
        <begin position="1"/>
        <end position="26"/>
    </location>
</feature>
<keyword evidence="1" id="KW-0378">Hydrolase</keyword>
<organism evidence="4 5">
    <name type="scientific">Candidatus Fischerbacteria bacterium RBG_13_37_8</name>
    <dbReference type="NCBI Taxonomy" id="1817863"/>
    <lineage>
        <taxon>Bacteria</taxon>
        <taxon>Candidatus Fischeribacteriota</taxon>
    </lineage>
</organism>
<evidence type="ECO:0000259" key="3">
    <source>
        <dbReference type="Pfam" id="PF00326"/>
    </source>
</evidence>
<dbReference type="GO" id="GO:0006508">
    <property type="term" value="P:proteolysis"/>
    <property type="evidence" value="ECO:0007669"/>
    <property type="project" value="InterPro"/>
</dbReference>
<name>A0A1F5VVK2_9BACT</name>
<proteinExistence type="predicted"/>
<dbReference type="SUPFAM" id="SSF53474">
    <property type="entry name" value="alpha/beta-Hydrolases"/>
    <property type="match status" value="1"/>
</dbReference>
<gene>
    <name evidence="4" type="ORF">A2Y62_09135</name>
</gene>
<comment type="caution">
    <text evidence="4">The sequence shown here is derived from an EMBL/GenBank/DDBJ whole genome shotgun (WGS) entry which is preliminary data.</text>
</comment>
<evidence type="ECO:0000256" key="2">
    <source>
        <dbReference type="SAM" id="SignalP"/>
    </source>
</evidence>
<evidence type="ECO:0000313" key="5">
    <source>
        <dbReference type="Proteomes" id="UP000178943"/>
    </source>
</evidence>
<protein>
    <submittedName>
        <fullName evidence="4">Peptidase S9</fullName>
    </submittedName>
</protein>
<feature type="domain" description="Peptidase S9 prolyl oligopeptidase catalytic" evidence="3">
    <location>
        <begin position="138"/>
        <end position="343"/>
    </location>
</feature>
<sequence length="362" mass="41456">MNMKRIIVFCIIAALCACLIAPAAYADDNEKQDADKIQKQFDDLNHRLDQLEKLVDDLLWYNKVGDLAFIDKVFHVGPPPANIKNPTAVGAANPVKFWSYIFIPKTIDHNKKYPLLVLPHGGVHANFTTYYAHIVREMIAQGYIVIAPEYRGSTGYGRAFYEKIDYGGLEIEDAYASRNYMIENYDFVDAERVGIIGWSHGGLIALMNIFEHPDDYKVAFAGVPVSDLIMRMGYQTEDYPKEYSADFHIGQTVNENVYEYQRRSPVTHAKKLQTPLLIHTNTNDDDVYVLEVEHLIQALKAEGKKFDYEIFKDAPGGHSFDRIDTPLAKKTRLKIYQFLGQYLHPPTPFKTIHDLHNISYRQ</sequence>
<accession>A0A1F5VVK2</accession>